<dbReference type="RefSeq" id="WP_015794132.1">
    <property type="nucleotide sequence ID" value="NC_013131.1"/>
</dbReference>
<sequence length="65" mass="7378">MTRDEAPDVTQDASRTVFELWRQDDNGNRFLMSGHPDRATAEAAVAAMEAGVQHKQLYFLVERAR</sequence>
<dbReference type="HOGENOM" id="CLU_202640_1_0_11"/>
<keyword evidence="2" id="KW-1185">Reference proteome</keyword>
<dbReference type="AlphaFoldDB" id="C7QAT0"/>
<dbReference type="Proteomes" id="UP000000851">
    <property type="component" value="Chromosome"/>
</dbReference>
<dbReference type="InParanoid" id="C7QAT0"/>
<name>C7QAT0_CATAD</name>
<evidence type="ECO:0008006" key="3">
    <source>
        <dbReference type="Google" id="ProtNLM"/>
    </source>
</evidence>
<gene>
    <name evidence="1" type="ordered locus">Caci_5544</name>
</gene>
<dbReference type="OrthoDB" id="289700at2"/>
<evidence type="ECO:0000313" key="2">
    <source>
        <dbReference type="Proteomes" id="UP000000851"/>
    </source>
</evidence>
<dbReference type="eggNOG" id="ENOG502ZD47">
    <property type="taxonomic scope" value="Bacteria"/>
</dbReference>
<protein>
    <recommendedName>
        <fullName evidence="3">SPOR domain-containing protein</fullName>
    </recommendedName>
</protein>
<proteinExistence type="predicted"/>
<organism evidence="1 2">
    <name type="scientific">Catenulispora acidiphila (strain DSM 44928 / JCM 14897 / NBRC 102108 / NRRL B-24433 / ID139908)</name>
    <dbReference type="NCBI Taxonomy" id="479433"/>
    <lineage>
        <taxon>Bacteria</taxon>
        <taxon>Bacillati</taxon>
        <taxon>Actinomycetota</taxon>
        <taxon>Actinomycetes</taxon>
        <taxon>Catenulisporales</taxon>
        <taxon>Catenulisporaceae</taxon>
        <taxon>Catenulispora</taxon>
    </lineage>
</organism>
<dbReference type="STRING" id="479433.Caci_5544"/>
<evidence type="ECO:0000313" key="1">
    <source>
        <dbReference type="EMBL" id="ACU74403.1"/>
    </source>
</evidence>
<dbReference type="EMBL" id="CP001700">
    <property type="protein sequence ID" value="ACU74403.1"/>
    <property type="molecule type" value="Genomic_DNA"/>
</dbReference>
<reference evidence="1 2" key="1">
    <citation type="journal article" date="2009" name="Stand. Genomic Sci.">
        <title>Complete genome sequence of Catenulispora acidiphila type strain (ID 139908).</title>
        <authorList>
            <person name="Copeland A."/>
            <person name="Lapidus A."/>
            <person name="Glavina Del Rio T."/>
            <person name="Nolan M."/>
            <person name="Lucas S."/>
            <person name="Chen F."/>
            <person name="Tice H."/>
            <person name="Cheng J.F."/>
            <person name="Bruce D."/>
            <person name="Goodwin L."/>
            <person name="Pitluck S."/>
            <person name="Mikhailova N."/>
            <person name="Pati A."/>
            <person name="Ivanova N."/>
            <person name="Mavromatis K."/>
            <person name="Chen A."/>
            <person name="Palaniappan K."/>
            <person name="Chain P."/>
            <person name="Land M."/>
            <person name="Hauser L."/>
            <person name="Chang Y.J."/>
            <person name="Jeffries C.D."/>
            <person name="Chertkov O."/>
            <person name="Brettin T."/>
            <person name="Detter J.C."/>
            <person name="Han C."/>
            <person name="Ali Z."/>
            <person name="Tindall B.J."/>
            <person name="Goker M."/>
            <person name="Bristow J."/>
            <person name="Eisen J.A."/>
            <person name="Markowitz V."/>
            <person name="Hugenholtz P."/>
            <person name="Kyrpides N.C."/>
            <person name="Klenk H.P."/>
        </authorList>
    </citation>
    <scope>NUCLEOTIDE SEQUENCE [LARGE SCALE GENOMIC DNA]</scope>
    <source>
        <strain evidence="2">DSM 44928 / JCM 14897 / NBRC 102108 / NRRL B-24433 / ID139908</strain>
    </source>
</reference>
<accession>C7QAT0</accession>
<dbReference type="KEGG" id="cai:Caci_5544"/>